<dbReference type="OrthoDB" id="9802241at2"/>
<dbReference type="Pfam" id="PF00278">
    <property type="entry name" value="Orn_DAP_Arg_deC"/>
    <property type="match status" value="1"/>
</dbReference>
<dbReference type="AlphaFoldDB" id="A0A3N0I254"/>
<keyword evidence="4 5" id="KW-0456">Lyase</keyword>
<organism evidence="11 12">
    <name type="scientific">Absicoccus porci</name>
    <dbReference type="NCBI Taxonomy" id="2486576"/>
    <lineage>
        <taxon>Bacteria</taxon>
        <taxon>Bacillati</taxon>
        <taxon>Bacillota</taxon>
        <taxon>Erysipelotrichia</taxon>
        <taxon>Erysipelotrichales</taxon>
        <taxon>Erysipelotrichaceae</taxon>
        <taxon>Absicoccus</taxon>
    </lineage>
</organism>
<keyword evidence="3 5" id="KW-0663">Pyridoxal phosphate</keyword>
<dbReference type="Pfam" id="PF02784">
    <property type="entry name" value="Orn_Arg_deC_N"/>
    <property type="match status" value="1"/>
</dbReference>
<dbReference type="FunFam" id="3.20.20.10:FF:000003">
    <property type="entry name" value="Diaminopimelate decarboxylase"/>
    <property type="match status" value="1"/>
</dbReference>
<dbReference type="PRINTS" id="PR01179">
    <property type="entry name" value="ODADCRBXLASE"/>
</dbReference>
<feature type="binding site" evidence="5">
    <location>
        <begin position="278"/>
        <end position="281"/>
    </location>
    <ligand>
        <name>pyridoxal 5'-phosphate</name>
        <dbReference type="ChEBI" id="CHEBI:597326"/>
    </ligand>
</feature>
<evidence type="ECO:0000256" key="5">
    <source>
        <dbReference type="HAMAP-Rule" id="MF_02120"/>
    </source>
</evidence>
<dbReference type="InterPro" id="IPR029066">
    <property type="entry name" value="PLP-binding_barrel"/>
</dbReference>
<comment type="similarity">
    <text evidence="5">Belongs to the Orn/Lys/Arg decarboxylase class-II family. LysA subfamily.</text>
</comment>
<dbReference type="InterPro" id="IPR022653">
    <property type="entry name" value="De-COase2_pyr-phos_BS"/>
</dbReference>
<dbReference type="GO" id="GO:0030170">
    <property type="term" value="F:pyridoxal phosphate binding"/>
    <property type="evidence" value="ECO:0007669"/>
    <property type="project" value="UniProtKB-UniRule"/>
</dbReference>
<keyword evidence="2 5" id="KW-0210">Decarboxylase</keyword>
<feature type="binding site" evidence="5">
    <location>
        <position position="321"/>
    </location>
    <ligand>
        <name>substrate</name>
    </ligand>
</feature>
<feature type="binding site" evidence="5">
    <location>
        <position position="281"/>
    </location>
    <ligand>
        <name>substrate</name>
    </ligand>
</feature>
<keyword evidence="5 8" id="KW-0457">Lysine biosynthesis</keyword>
<dbReference type="PANTHER" id="PTHR43727">
    <property type="entry name" value="DIAMINOPIMELATE DECARBOXYLASE"/>
    <property type="match status" value="1"/>
</dbReference>
<protein>
    <recommendedName>
        <fullName evidence="5 6">Diaminopimelate decarboxylase</fullName>
        <shortName evidence="5">DAP decarboxylase</shortName>
        <shortName evidence="5">DAPDC</shortName>
        <ecNumber evidence="5 6">4.1.1.20</ecNumber>
    </recommendedName>
</protein>
<dbReference type="SUPFAM" id="SSF51419">
    <property type="entry name" value="PLP-binding barrel"/>
    <property type="match status" value="1"/>
</dbReference>
<evidence type="ECO:0000256" key="1">
    <source>
        <dbReference type="ARBA" id="ARBA00001933"/>
    </source>
</evidence>
<dbReference type="NCBIfam" id="TIGR01048">
    <property type="entry name" value="lysA"/>
    <property type="match status" value="1"/>
</dbReference>
<accession>A0A3N0I254</accession>
<dbReference type="UniPathway" id="UPA00034">
    <property type="reaction ID" value="UER00027"/>
</dbReference>
<dbReference type="InterPro" id="IPR022644">
    <property type="entry name" value="De-COase2_N"/>
</dbReference>
<dbReference type="Gene3D" id="2.40.37.10">
    <property type="entry name" value="Lyase, Ornithine Decarboxylase, Chain A, domain 1"/>
    <property type="match status" value="1"/>
</dbReference>
<dbReference type="PROSITE" id="PS00878">
    <property type="entry name" value="ODR_DC_2_1"/>
    <property type="match status" value="1"/>
</dbReference>
<dbReference type="PANTHER" id="PTHR43727:SF2">
    <property type="entry name" value="GROUP IV DECARBOXYLASE"/>
    <property type="match status" value="1"/>
</dbReference>
<evidence type="ECO:0000259" key="9">
    <source>
        <dbReference type="Pfam" id="PF00278"/>
    </source>
</evidence>
<comment type="caution">
    <text evidence="11">The sequence shown here is derived from an EMBL/GenBank/DDBJ whole genome shotgun (WGS) entry which is preliminary data.</text>
</comment>
<dbReference type="EC" id="4.1.1.20" evidence="5 6"/>
<dbReference type="GO" id="GO:0009089">
    <property type="term" value="P:lysine biosynthetic process via diaminopimelate"/>
    <property type="evidence" value="ECO:0007669"/>
    <property type="project" value="UniProtKB-UniRule"/>
</dbReference>
<dbReference type="EMBL" id="RJQC01000001">
    <property type="protein sequence ID" value="RNM31085.1"/>
    <property type="molecule type" value="Genomic_DNA"/>
</dbReference>
<feature type="active site" description="Proton donor" evidence="7">
    <location>
        <position position="348"/>
    </location>
</feature>
<feature type="binding site" evidence="5">
    <location>
        <position position="236"/>
    </location>
    <ligand>
        <name>pyridoxal 5'-phosphate</name>
        <dbReference type="ChEBI" id="CHEBI:597326"/>
    </ligand>
</feature>
<sequence>MLEIGGVRVDTLAQTYKTPLFVYDEDQLRSRLQEYATFFQSDTMETGVLYASKAFSCKAMLRLVKEYGLSLDVVSGGELYTAKAVDFDMSKVYFHGNNKSKEELEMAINYGVGTIIVDNLMEAQMLHEMSQSIDHTIHVLLRVNPGIDAHTHKYIVTGHVDSKFGISLLQEKELVDVIRTFDQDEHLSFDGLHAHIGSQIFDKNAFIAEIEKMFGFIKHLEDTYDIHLNTLDLGGGFAATYTSEDHPIPLQEVCSTIVSHCEKQNQELGLSIQKILIEPGRSVVAEAGSTIYTVGFMKQTPNKKYVFVDGGMADNIRPALYQAKYNADIANKMDAPKDTVYTVAGKACESGDILIEGIALPKCEPGDLLVTYTTGAYGYAMASHYNKNPLPGVVFCRQGKAREVIRRESYEHLIDLETDE</sequence>
<evidence type="ECO:0000259" key="10">
    <source>
        <dbReference type="Pfam" id="PF02784"/>
    </source>
</evidence>
<name>A0A3N0I254_9FIRM</name>
<evidence type="ECO:0000313" key="11">
    <source>
        <dbReference type="EMBL" id="RNM31085.1"/>
    </source>
</evidence>
<dbReference type="HAMAP" id="MF_02120">
    <property type="entry name" value="LysA"/>
    <property type="match status" value="1"/>
</dbReference>
<evidence type="ECO:0000256" key="7">
    <source>
        <dbReference type="PIRSR" id="PIRSR600183-50"/>
    </source>
</evidence>
<dbReference type="InterPro" id="IPR022643">
    <property type="entry name" value="De-COase2_C"/>
</dbReference>
<dbReference type="InterPro" id="IPR002986">
    <property type="entry name" value="DAP_deCOOHase_LysA"/>
</dbReference>
<evidence type="ECO:0000256" key="8">
    <source>
        <dbReference type="RuleBase" id="RU003738"/>
    </source>
</evidence>
<comment type="cofactor">
    <cofactor evidence="1 5 7 8">
        <name>pyridoxal 5'-phosphate</name>
        <dbReference type="ChEBI" id="CHEBI:597326"/>
    </cofactor>
</comment>
<dbReference type="RefSeq" id="WP_128519265.1">
    <property type="nucleotide sequence ID" value="NZ_JAQXZP010000113.1"/>
</dbReference>
<reference evidence="11 12" key="1">
    <citation type="submission" date="2018-11" db="EMBL/GenBank/DDBJ databases">
        <title>Clostridium sp. nov., a member of the family Erysipelotrichaceae isolated from pig faeces.</title>
        <authorList>
            <person name="Chang Y.-H."/>
        </authorList>
    </citation>
    <scope>NUCLEOTIDE SEQUENCE [LARGE SCALE GENOMIC DNA]</scope>
    <source>
        <strain evidence="11 12">YH-panp20</strain>
    </source>
</reference>
<comment type="pathway">
    <text evidence="5 8">Amino-acid biosynthesis; L-lysine biosynthesis via DAP pathway; L-lysine from DL-2,6-diaminopimelate: step 1/1.</text>
</comment>
<comment type="function">
    <text evidence="5">Specifically catalyzes the decarboxylation of meso-diaminopimelate (meso-DAP) to L-lysine.</text>
</comment>
<dbReference type="InterPro" id="IPR009006">
    <property type="entry name" value="Ala_racemase/Decarboxylase_C"/>
</dbReference>
<evidence type="ECO:0000256" key="4">
    <source>
        <dbReference type="ARBA" id="ARBA00023239"/>
    </source>
</evidence>
<feature type="domain" description="Orn/DAP/Arg decarboxylase 2 C-terminal" evidence="9">
    <location>
        <begin position="21"/>
        <end position="375"/>
    </location>
</feature>
<keyword evidence="5" id="KW-0028">Amino-acid biosynthesis</keyword>
<feature type="modified residue" description="N6-(pyridoxal phosphate)lysine" evidence="5 7">
    <location>
        <position position="53"/>
    </location>
</feature>
<feature type="binding site" evidence="5">
    <location>
        <position position="317"/>
    </location>
    <ligand>
        <name>substrate</name>
    </ligand>
</feature>
<dbReference type="Gene3D" id="3.20.20.10">
    <property type="entry name" value="Alanine racemase"/>
    <property type="match status" value="1"/>
</dbReference>
<dbReference type="InterPro" id="IPR000183">
    <property type="entry name" value="Orn/DAP/Arg_de-COase"/>
</dbReference>
<comment type="catalytic activity">
    <reaction evidence="5 8">
        <text>meso-2,6-diaminopimelate + H(+) = L-lysine + CO2</text>
        <dbReference type="Rhea" id="RHEA:15101"/>
        <dbReference type="ChEBI" id="CHEBI:15378"/>
        <dbReference type="ChEBI" id="CHEBI:16526"/>
        <dbReference type="ChEBI" id="CHEBI:32551"/>
        <dbReference type="ChEBI" id="CHEBI:57791"/>
        <dbReference type="EC" id="4.1.1.20"/>
    </reaction>
</comment>
<dbReference type="PRINTS" id="PR01181">
    <property type="entry name" value="DAPDCRBXLASE"/>
</dbReference>
<feature type="binding site" evidence="5">
    <location>
        <position position="349"/>
    </location>
    <ligand>
        <name>substrate</name>
    </ligand>
</feature>
<feature type="binding site" evidence="5">
    <location>
        <position position="377"/>
    </location>
    <ligand>
        <name>substrate</name>
    </ligand>
</feature>
<dbReference type="Proteomes" id="UP000276568">
    <property type="component" value="Unassembled WGS sequence"/>
</dbReference>
<keyword evidence="12" id="KW-1185">Reference proteome</keyword>
<feature type="binding site" evidence="5">
    <location>
        <position position="377"/>
    </location>
    <ligand>
        <name>pyridoxal 5'-phosphate</name>
        <dbReference type="ChEBI" id="CHEBI:597326"/>
    </ligand>
</feature>
<evidence type="ECO:0000256" key="2">
    <source>
        <dbReference type="ARBA" id="ARBA00022793"/>
    </source>
</evidence>
<dbReference type="SUPFAM" id="SSF50621">
    <property type="entry name" value="Alanine racemase C-terminal domain-like"/>
    <property type="match status" value="1"/>
</dbReference>
<evidence type="ECO:0000313" key="12">
    <source>
        <dbReference type="Proteomes" id="UP000276568"/>
    </source>
</evidence>
<evidence type="ECO:0000256" key="3">
    <source>
        <dbReference type="ARBA" id="ARBA00022898"/>
    </source>
</evidence>
<comment type="subunit">
    <text evidence="5">Homodimer.</text>
</comment>
<gene>
    <name evidence="5 11" type="primary">lysA</name>
    <name evidence="11" type="ORF">EDX97_00485</name>
</gene>
<dbReference type="CDD" id="cd06828">
    <property type="entry name" value="PLPDE_III_DapDC"/>
    <property type="match status" value="1"/>
</dbReference>
<feature type="domain" description="Orn/DAP/Arg decarboxylase 2 N-terminal" evidence="10">
    <location>
        <begin position="27"/>
        <end position="285"/>
    </location>
</feature>
<proteinExistence type="inferred from homology"/>
<evidence type="ECO:0000256" key="6">
    <source>
        <dbReference type="NCBIfam" id="TIGR01048"/>
    </source>
</evidence>
<dbReference type="GO" id="GO:0008836">
    <property type="term" value="F:diaminopimelate decarboxylase activity"/>
    <property type="evidence" value="ECO:0007669"/>
    <property type="project" value="UniProtKB-UniRule"/>
</dbReference>